<keyword evidence="3" id="KW-1185">Reference proteome</keyword>
<feature type="non-terminal residue" evidence="2">
    <location>
        <position position="936"/>
    </location>
</feature>
<accession>A0AA42C7R7</accession>
<sequence length="936" mass="107297">MPGRKILLALFAVAVVLLLVAQDKNKFIVNGRLTSDDGKTDGATISVSKDGGTEKTVVPAKSGKFDFEFDYNHEYRITFNREGFFQKIVIISTFVPDEVLKNNDRFPPLPFVLNLFKEVDEIDKTFTIKPVARIFYNARIDNFDAEIYFSDTQLREQIQEAIQQNLALAAERKTISKADELEHAALEKAYDEAIADADAFYHKNEFQLAIDKFREALNLFPDRPYPRDRIAELQDVLAALELTEDVEKSYREAIAEGNRLFTETRYDGAVAAYQRALDIKANDKYARDRLNESNRLLVQQQTQLRYNELIAQADQQFNANALQPARDLYIQAKTVLPDEAYPTQQINRIDRQLKQNQELERLLTEANNAFENQQYMQAKLRYQDVLQIRADHVRAKNRLAEIDQILKQQATDQQYASAITLADQAYAQKQFGQAKTGYQQALELKPEENYPKNQLARIDAEQNRLREQAESIEKAYLEAMQQGTTELEREAFDAARQAFVQAKDIKPEEQLPDEMIARVDSLQRAKELAAVEALAREQQQKELNEKYLAAIAEGDRLFQAESWQQAKTAYQTANSLKPAETYPPAQIQAIDSKLAQITRQTGAYNAAIAAADQFFQQQGYAEAATKYEEALLYFPDERYPKMQILRINEILAQQVAAQKLNEAYQAKIKEADEFFAQANFRQAKTAYTTASGLKPAEQYPKDKIREIDEKLQQMANEEAAQAKLEASYRQAIAQADQQFGQQEWQPAKASYQSAIGFKPDEAYPKQRIEEIDRQLALLAQVELQRRQQAQADSLARAQLEASYRQAIAQADRQFNQQEWQPAKTSYQTALGLKSNEAYPKQRIEEIDRRLALLAQAERERKQQAQADSLAQAQLEASYRQAIDQADRQFNQQEWQPAKASYQTALGLKPNEAYPKQRVEEIDRQLDLLAQAELQRR</sequence>
<feature type="coiled-coil region" evidence="1">
    <location>
        <begin position="707"/>
        <end position="734"/>
    </location>
</feature>
<proteinExistence type="predicted"/>
<dbReference type="SUPFAM" id="SSF48452">
    <property type="entry name" value="TPR-like"/>
    <property type="match status" value="2"/>
</dbReference>
<reference evidence="2" key="1">
    <citation type="submission" date="2022-10" db="EMBL/GenBank/DDBJ databases">
        <title>Gaoshiqiia sediminis gen. nov., sp. nov., isolated from coastal sediment.</title>
        <authorList>
            <person name="Yu W.X."/>
            <person name="Mu D.S."/>
            <person name="Du J.Z."/>
            <person name="Liang Y.Q."/>
        </authorList>
    </citation>
    <scope>NUCLEOTIDE SEQUENCE</scope>
    <source>
        <strain evidence="2">A06</strain>
    </source>
</reference>
<dbReference type="InterPro" id="IPR011990">
    <property type="entry name" value="TPR-like_helical_dom_sf"/>
</dbReference>
<dbReference type="AlphaFoldDB" id="A0AA42C7R7"/>
<dbReference type="Proteomes" id="UP001163821">
    <property type="component" value="Unassembled WGS sequence"/>
</dbReference>
<comment type="caution">
    <text evidence="2">The sequence shown here is derived from an EMBL/GenBank/DDBJ whole genome shotgun (WGS) entry which is preliminary data.</text>
</comment>
<dbReference type="SMART" id="SM00028">
    <property type="entry name" value="TPR"/>
    <property type="match status" value="8"/>
</dbReference>
<evidence type="ECO:0000313" key="3">
    <source>
        <dbReference type="Proteomes" id="UP001163821"/>
    </source>
</evidence>
<gene>
    <name evidence="2" type="ORF">N2K84_04055</name>
</gene>
<feature type="coiled-coil region" evidence="1">
    <location>
        <begin position="349"/>
        <end position="376"/>
    </location>
</feature>
<dbReference type="EMBL" id="JAPAAF010000004">
    <property type="protein sequence ID" value="MCW0481891.1"/>
    <property type="molecule type" value="Genomic_DNA"/>
</dbReference>
<keyword evidence="1" id="KW-0175">Coiled coil</keyword>
<dbReference type="Gene3D" id="1.25.40.10">
    <property type="entry name" value="Tetratricopeptide repeat domain"/>
    <property type="match status" value="2"/>
</dbReference>
<dbReference type="RefSeq" id="WP_282590501.1">
    <property type="nucleotide sequence ID" value="NZ_JAPAAF010000004.1"/>
</dbReference>
<feature type="coiled-coil region" evidence="1">
    <location>
        <begin position="455"/>
        <end position="482"/>
    </location>
</feature>
<dbReference type="InterPro" id="IPR019734">
    <property type="entry name" value="TPR_rpt"/>
</dbReference>
<evidence type="ECO:0000256" key="1">
    <source>
        <dbReference type="SAM" id="Coils"/>
    </source>
</evidence>
<name>A0AA42C7R7_9BACT</name>
<protein>
    <recommendedName>
        <fullName evidence="4">Tetratricopeptide repeat protein</fullName>
    </recommendedName>
</protein>
<organism evidence="2 3">
    <name type="scientific">Gaoshiqia sediminis</name>
    <dbReference type="NCBI Taxonomy" id="2986998"/>
    <lineage>
        <taxon>Bacteria</taxon>
        <taxon>Pseudomonadati</taxon>
        <taxon>Bacteroidota</taxon>
        <taxon>Bacteroidia</taxon>
        <taxon>Marinilabiliales</taxon>
        <taxon>Prolixibacteraceae</taxon>
        <taxon>Gaoshiqia</taxon>
    </lineage>
</organism>
<evidence type="ECO:0008006" key="4">
    <source>
        <dbReference type="Google" id="ProtNLM"/>
    </source>
</evidence>
<evidence type="ECO:0000313" key="2">
    <source>
        <dbReference type="EMBL" id="MCW0481891.1"/>
    </source>
</evidence>